<organism evidence="1 2">
    <name type="scientific">Artomyces pyxidatus</name>
    <dbReference type="NCBI Taxonomy" id="48021"/>
    <lineage>
        <taxon>Eukaryota</taxon>
        <taxon>Fungi</taxon>
        <taxon>Dikarya</taxon>
        <taxon>Basidiomycota</taxon>
        <taxon>Agaricomycotina</taxon>
        <taxon>Agaricomycetes</taxon>
        <taxon>Russulales</taxon>
        <taxon>Auriscalpiaceae</taxon>
        <taxon>Artomyces</taxon>
    </lineage>
</organism>
<keyword evidence="2" id="KW-1185">Reference proteome</keyword>
<reference evidence="1" key="1">
    <citation type="submission" date="2021-03" db="EMBL/GenBank/DDBJ databases">
        <authorList>
            <consortium name="DOE Joint Genome Institute"/>
            <person name="Ahrendt S."/>
            <person name="Looney B.P."/>
            <person name="Miyauchi S."/>
            <person name="Morin E."/>
            <person name="Drula E."/>
            <person name="Courty P.E."/>
            <person name="Chicoki N."/>
            <person name="Fauchery L."/>
            <person name="Kohler A."/>
            <person name="Kuo A."/>
            <person name="Labutti K."/>
            <person name="Pangilinan J."/>
            <person name="Lipzen A."/>
            <person name="Riley R."/>
            <person name="Andreopoulos W."/>
            <person name="He G."/>
            <person name="Johnson J."/>
            <person name="Barry K.W."/>
            <person name="Grigoriev I.V."/>
            <person name="Nagy L."/>
            <person name="Hibbett D."/>
            <person name="Henrissat B."/>
            <person name="Matheny P.B."/>
            <person name="Labbe J."/>
            <person name="Martin F."/>
        </authorList>
    </citation>
    <scope>NUCLEOTIDE SEQUENCE</scope>
    <source>
        <strain evidence="1">HHB10654</strain>
    </source>
</reference>
<accession>A0ACB8SZH3</accession>
<sequence>MPRRAAPILDISIAGDEQEQSRIQLEHNLIHTDLSLHLSSAPDDYSLEYPRHNSGPAASFSAFHSMEHSREDFDPEEGLSQMHAWSYRTGDDDEGVHPFLGGDTMSTAAHHASALTLSAGLGGRAARRDASLSGAEYDPERPLQDLVAGIDSKFSIFDDNTRSKHISVPFDPLIVDSTAELDRVLSSQHARAAAARARSPRSAHSSSTSGSEPETPDPTTSRPKLSDGLSHLMFSPKRPRSPALMGSRPASPALSFTRTHRPKASSNSAIDPRHFPSSSGPQTQSTSVRVREDVDQGEPTPRPRKVQTQVHHPRPEITVRPPTPSTANSKFTKLARNIARDIEDEQSRWNAPIDLPNHAVQAQSTLKTRAKPSAATGRSPFGYPKKVNGGVHLPDVTGLTNAVESPAKGGLQYYPYEDDEDEYGDGQARLHATLGLVQQKLAHLDQENNTSRRRMRELERELEECKREVAHERDRVMQREEVILKQRMLREEASNRKGKARVPSPSDEDQRRYKEAVEEKKALEALITTLRSHMSRLSTELASHNALLNELRSLREADSHTLREKVREVDMLRTEVEKVAGEVEVLKGVVEEGLRERRTRHERSQSYAQESEDRHRLQGEQELTEEEAHSGEENMQQESEDELEEAAPAFIQGRSSPPPARIVLPDRTMRTDHATIGSSQLTGANSGRYVDDSELERISAELEERRSERSASRLGESMSRSQSSTHSRVSQHAPSLASSLSGSERSASRSSSRLGLSTERDPPPRVHIRAATPDTTQASQRLRRHASSPVPIPASRPPAPTPAHASGQPHTVDDSHIPQRRASKPPPTTEETPFPQIRGAQLERLFFSAPDHNAKTCTVCRRRQRPESGEAALQRPLWYPASKGRDVRVNVDDVGEGEDDEGFAEGSDTPEYRGERAEGKRKAPEAGPSNLDFLKNGARRDRLPPQTVLVRVLRELEDDFTHYKGIYTELADQYKLMDPASNVVKRNVLAQHLREVIDTLEQRGDQIASLYDLLTFEDKPVAQSTVHEKGTQHPARPRSGKKHLTFA</sequence>
<dbReference type="EMBL" id="MU277211">
    <property type="protein sequence ID" value="KAI0061607.1"/>
    <property type="molecule type" value="Genomic_DNA"/>
</dbReference>
<reference evidence="1" key="2">
    <citation type="journal article" date="2022" name="New Phytol.">
        <title>Evolutionary transition to the ectomycorrhizal habit in the genomes of a hyperdiverse lineage of mushroom-forming fungi.</title>
        <authorList>
            <person name="Looney B."/>
            <person name="Miyauchi S."/>
            <person name="Morin E."/>
            <person name="Drula E."/>
            <person name="Courty P.E."/>
            <person name="Kohler A."/>
            <person name="Kuo A."/>
            <person name="LaButti K."/>
            <person name="Pangilinan J."/>
            <person name="Lipzen A."/>
            <person name="Riley R."/>
            <person name="Andreopoulos W."/>
            <person name="He G."/>
            <person name="Johnson J."/>
            <person name="Nolan M."/>
            <person name="Tritt A."/>
            <person name="Barry K.W."/>
            <person name="Grigoriev I.V."/>
            <person name="Nagy L.G."/>
            <person name="Hibbett D."/>
            <person name="Henrissat B."/>
            <person name="Matheny P.B."/>
            <person name="Labbe J."/>
            <person name="Martin F.M."/>
        </authorList>
    </citation>
    <scope>NUCLEOTIDE SEQUENCE</scope>
    <source>
        <strain evidence="1">HHB10654</strain>
    </source>
</reference>
<evidence type="ECO:0000313" key="1">
    <source>
        <dbReference type="EMBL" id="KAI0061607.1"/>
    </source>
</evidence>
<dbReference type="Proteomes" id="UP000814140">
    <property type="component" value="Unassembled WGS sequence"/>
</dbReference>
<proteinExistence type="predicted"/>
<protein>
    <submittedName>
        <fullName evidence="1">Uncharacterized protein</fullName>
    </submittedName>
</protein>
<name>A0ACB8SZH3_9AGAM</name>
<evidence type="ECO:0000313" key="2">
    <source>
        <dbReference type="Proteomes" id="UP000814140"/>
    </source>
</evidence>
<gene>
    <name evidence="1" type="ORF">BV25DRAFT_1826312</name>
</gene>
<comment type="caution">
    <text evidence="1">The sequence shown here is derived from an EMBL/GenBank/DDBJ whole genome shotgun (WGS) entry which is preliminary data.</text>
</comment>